<dbReference type="InterPro" id="IPR011993">
    <property type="entry name" value="PH-like_dom_sf"/>
</dbReference>
<dbReference type="PANTHER" id="PTHR38886:SF1">
    <property type="entry name" value="NACHT-NTPASE AND P-LOOP NTPASES N-TERMINAL DOMAIN-CONTAINING PROTEIN"/>
    <property type="match status" value="1"/>
</dbReference>
<organism evidence="3 4">
    <name type="scientific">Paraconiothyrium brasiliense</name>
    <dbReference type="NCBI Taxonomy" id="300254"/>
    <lineage>
        <taxon>Eukaryota</taxon>
        <taxon>Fungi</taxon>
        <taxon>Dikarya</taxon>
        <taxon>Ascomycota</taxon>
        <taxon>Pezizomycotina</taxon>
        <taxon>Dothideomycetes</taxon>
        <taxon>Pleosporomycetidae</taxon>
        <taxon>Pleosporales</taxon>
        <taxon>Massarineae</taxon>
        <taxon>Didymosphaeriaceae</taxon>
        <taxon>Paraconiothyrium</taxon>
    </lineage>
</organism>
<dbReference type="EMBL" id="JAKJXO020000002">
    <property type="protein sequence ID" value="KAL1610465.1"/>
    <property type="molecule type" value="Genomic_DNA"/>
</dbReference>
<dbReference type="Proteomes" id="UP001521785">
    <property type="component" value="Unassembled WGS sequence"/>
</dbReference>
<dbReference type="PANTHER" id="PTHR38886">
    <property type="entry name" value="SESA DOMAIN-CONTAINING PROTEIN"/>
    <property type="match status" value="1"/>
</dbReference>
<evidence type="ECO:0000313" key="3">
    <source>
        <dbReference type="EMBL" id="KAL1610465.1"/>
    </source>
</evidence>
<sequence>MTPPPPPPPLADGNGDTTGPPSKPSIPKTTSNDTPSKPAIFFADGDGQSINTSAWSESYRNNQGTDKHGVIVDRIGESPRWVRETFENAQEYYSYTSYQYYNGVTGERLSTAQVQASSAEVRVPLAANPSITGEAYERQDAEVNTARQELQREAETGENMVPDLVSVNGRFEQRLLEIFVILCLKITKPVVVVGISPTDIVKSVKVLKDAATALTSGPEGARQQFQDAHAALSSLESAAADLTLMRSASSKNPPDAIYNDLLERERRFQASLQPYDRRLGLNNGTKPWLAIKRKLQYAFDGASKVQRHIIASKPGVDAAIFRTMGTQSDLATRNHEQTVQTVCDGIAQVTERIDAIAPDMIDRLSQAIMSLPQEHSDTVKAALRSHWECTKLDLSRLINQAVQAGIAHSANTEADVSTARIKGKNDGQIKAREPQPASNDRSIRQAPVVIKRETSVAQQTHDRSSTPSISRQTQDVAAQIFQQHTTSVTSKLLLFLLSMSTAALYQSPTTRKALASCLPAYHRDPVSSTLLLLTVLAFANCFIPVPLHVSLLSDNSIFLDTALGEPLKVPRHYWESFDIFHGFLTTHFATRPGQVLVKARRYRILMGGATGQVLDVAKWRVVVSARMKLVMALLIEDSSSDAGCNNFYQSLDTGRDQGAIDGDDLDHPDDIFLRPMDSSSDAVFVGPAKQPIQHMSAKGLSSRLKLEAHPEELQHFVHMLLLRGTEATFPASLSPSSTGSESATSHSATEYLSLLAEALSIRVNNWHGLEFERFGSLQLYGHLTVGKPEQRTQELHCYLFEEILILTKDKRGPEPPTVKVRDQEVKKCTLKGSVLFKKHLTDFSEPQDLVLTLNLCVAELPAINLYFPDSTELETWRRTLSNLAFKDKD</sequence>
<name>A0ABR3S1B5_9PLEO</name>
<dbReference type="Gene3D" id="2.30.29.30">
    <property type="entry name" value="Pleckstrin-homology domain (PH domain)/Phosphotyrosine-binding domain (PTB)"/>
    <property type="match status" value="1"/>
</dbReference>
<protein>
    <recommendedName>
        <fullName evidence="2">Ubiquitin-like domain-containing protein</fullName>
    </recommendedName>
</protein>
<feature type="domain" description="Ubiquitin-like" evidence="2">
    <location>
        <begin position="553"/>
        <end position="635"/>
    </location>
</feature>
<accession>A0ABR3S1B5</accession>
<dbReference type="Pfam" id="PF22893">
    <property type="entry name" value="ULD_2"/>
    <property type="match status" value="1"/>
</dbReference>
<evidence type="ECO:0000259" key="2">
    <source>
        <dbReference type="Pfam" id="PF22893"/>
    </source>
</evidence>
<gene>
    <name evidence="3" type="ORF">SLS60_002133</name>
</gene>
<feature type="compositionally biased region" description="Pro residues" evidence="1">
    <location>
        <begin position="1"/>
        <end position="10"/>
    </location>
</feature>
<feature type="region of interest" description="Disordered" evidence="1">
    <location>
        <begin position="413"/>
        <end position="445"/>
    </location>
</feature>
<dbReference type="Pfam" id="PF15411">
    <property type="entry name" value="PH_10"/>
    <property type="match status" value="1"/>
</dbReference>
<feature type="compositionally biased region" description="Basic and acidic residues" evidence="1">
    <location>
        <begin position="423"/>
        <end position="433"/>
    </location>
</feature>
<evidence type="ECO:0000313" key="4">
    <source>
        <dbReference type="Proteomes" id="UP001521785"/>
    </source>
</evidence>
<evidence type="ECO:0000256" key="1">
    <source>
        <dbReference type="SAM" id="MobiDB-lite"/>
    </source>
</evidence>
<keyword evidence="4" id="KW-1185">Reference proteome</keyword>
<reference evidence="3 4" key="1">
    <citation type="submission" date="2024-02" db="EMBL/GenBank/DDBJ databases">
        <title>De novo assembly and annotation of 12 fungi associated with fruit tree decline syndrome in Ontario, Canada.</title>
        <authorList>
            <person name="Sulman M."/>
            <person name="Ellouze W."/>
            <person name="Ilyukhin E."/>
        </authorList>
    </citation>
    <scope>NUCLEOTIDE SEQUENCE [LARGE SCALE GENOMIC DNA]</scope>
    <source>
        <strain evidence="3 4">M42-189</strain>
    </source>
</reference>
<comment type="caution">
    <text evidence="3">The sequence shown here is derived from an EMBL/GenBank/DDBJ whole genome shotgun (WGS) entry which is preliminary data.</text>
</comment>
<dbReference type="SUPFAM" id="SSF50729">
    <property type="entry name" value="PH domain-like"/>
    <property type="match status" value="1"/>
</dbReference>
<feature type="compositionally biased region" description="Low complexity" evidence="1">
    <location>
        <begin position="17"/>
        <end position="31"/>
    </location>
</feature>
<feature type="region of interest" description="Disordered" evidence="1">
    <location>
        <begin position="1"/>
        <end position="38"/>
    </location>
</feature>
<dbReference type="InterPro" id="IPR054464">
    <property type="entry name" value="ULD_fung"/>
</dbReference>
<proteinExistence type="predicted"/>